<dbReference type="GO" id="GO:0005245">
    <property type="term" value="F:voltage-gated calcium channel activity"/>
    <property type="evidence" value="ECO:0007669"/>
    <property type="project" value="TreeGrafter"/>
</dbReference>
<protein>
    <recommendedName>
        <fullName evidence="17">VWFA domain-containing protein</fullName>
    </recommendedName>
</protein>
<proteinExistence type="inferred from homology"/>
<gene>
    <name evidence="18" type="ORF">Cfor_05333</name>
</gene>
<evidence type="ECO:0000256" key="16">
    <source>
        <dbReference type="ARBA" id="ARBA00023303"/>
    </source>
</evidence>
<dbReference type="Pfam" id="PF08399">
    <property type="entry name" value="VWA_N"/>
    <property type="match status" value="1"/>
</dbReference>
<evidence type="ECO:0000256" key="3">
    <source>
        <dbReference type="ARBA" id="ARBA00022448"/>
    </source>
</evidence>
<dbReference type="Gene3D" id="3.30.450.20">
    <property type="entry name" value="PAS domain"/>
    <property type="match status" value="1"/>
</dbReference>
<keyword evidence="12" id="KW-0406">Ion transport</keyword>
<comment type="caution">
    <text evidence="18">The sequence shown here is derived from an EMBL/GenBank/DDBJ whole genome shotgun (WGS) entry which is preliminary data.</text>
</comment>
<evidence type="ECO:0000256" key="12">
    <source>
        <dbReference type="ARBA" id="ARBA00023065"/>
    </source>
</evidence>
<keyword evidence="3" id="KW-0813">Transport</keyword>
<evidence type="ECO:0000313" key="18">
    <source>
        <dbReference type="EMBL" id="GFG40834.1"/>
    </source>
</evidence>
<reference evidence="19" key="1">
    <citation type="submission" date="2020-01" db="EMBL/GenBank/DDBJ databases">
        <title>Draft genome sequence of the Termite Coptotermes fromosanus.</title>
        <authorList>
            <person name="Itakura S."/>
            <person name="Yosikawa Y."/>
            <person name="Umezawa K."/>
        </authorList>
    </citation>
    <scope>NUCLEOTIDE SEQUENCE [LARGE SCALE GENOMIC DNA]</scope>
</reference>
<keyword evidence="7" id="KW-0479">Metal-binding</keyword>
<keyword evidence="11" id="KW-1133">Transmembrane helix</keyword>
<keyword evidence="4" id="KW-0109">Calcium transport</keyword>
<evidence type="ECO:0000256" key="6">
    <source>
        <dbReference type="ARBA" id="ARBA00022692"/>
    </source>
</evidence>
<dbReference type="OrthoDB" id="10054666at2759"/>
<evidence type="ECO:0000256" key="9">
    <source>
        <dbReference type="ARBA" id="ARBA00022837"/>
    </source>
</evidence>
<dbReference type="InParanoid" id="A0A6L2Q8P7"/>
<comment type="similarity">
    <text evidence="2">Belongs to the calcium channel subunit alpha-2/delta family.</text>
</comment>
<dbReference type="Pfam" id="PF08473">
    <property type="entry name" value="VGCC_alpha2"/>
    <property type="match status" value="1"/>
</dbReference>
<comment type="subcellular location">
    <subcellularLocation>
        <location evidence="1">Membrane</location>
        <topology evidence="1">Single-pass type I membrane protein</topology>
    </subcellularLocation>
</comment>
<dbReference type="PROSITE" id="PS50234">
    <property type="entry name" value="VWFA"/>
    <property type="match status" value="1"/>
</dbReference>
<dbReference type="Proteomes" id="UP000502823">
    <property type="component" value="Unassembled WGS sequence"/>
</dbReference>
<dbReference type="InterPro" id="IPR002035">
    <property type="entry name" value="VWF_A"/>
</dbReference>
<evidence type="ECO:0000256" key="7">
    <source>
        <dbReference type="ARBA" id="ARBA00022723"/>
    </source>
</evidence>
<evidence type="ECO:0000256" key="13">
    <source>
        <dbReference type="ARBA" id="ARBA00023136"/>
    </source>
</evidence>
<dbReference type="InterPro" id="IPR051173">
    <property type="entry name" value="Ca_channel_alpha-2/delta"/>
</dbReference>
<evidence type="ECO:0000256" key="11">
    <source>
        <dbReference type="ARBA" id="ARBA00022989"/>
    </source>
</evidence>
<dbReference type="Gene3D" id="3.40.50.410">
    <property type="entry name" value="von Willebrand factor, type A domain"/>
    <property type="match status" value="1"/>
</dbReference>
<dbReference type="InterPro" id="IPR036465">
    <property type="entry name" value="vWFA_dom_sf"/>
</dbReference>
<dbReference type="InterPro" id="IPR013680">
    <property type="entry name" value="VDCC_a2/dsu"/>
</dbReference>
<keyword evidence="9" id="KW-0106">Calcium</keyword>
<dbReference type="FunFam" id="3.40.50.410:FF:000007">
    <property type="entry name" value="Calcium voltage-gated channel auxiliary subunit alpha2delta 3"/>
    <property type="match status" value="1"/>
</dbReference>
<dbReference type="GO" id="GO:0046872">
    <property type="term" value="F:metal ion binding"/>
    <property type="evidence" value="ECO:0007669"/>
    <property type="project" value="UniProtKB-KW"/>
</dbReference>
<dbReference type="SMART" id="SM00327">
    <property type="entry name" value="VWA"/>
    <property type="match status" value="1"/>
</dbReference>
<evidence type="ECO:0000256" key="2">
    <source>
        <dbReference type="ARBA" id="ARBA00007060"/>
    </source>
</evidence>
<evidence type="ECO:0000313" key="19">
    <source>
        <dbReference type="Proteomes" id="UP000502823"/>
    </source>
</evidence>
<evidence type="ECO:0000256" key="10">
    <source>
        <dbReference type="ARBA" id="ARBA00022882"/>
    </source>
</evidence>
<dbReference type="AlphaFoldDB" id="A0A6L2Q8P7"/>
<keyword evidence="14" id="KW-1015">Disulfide bond</keyword>
<dbReference type="Pfam" id="PF13768">
    <property type="entry name" value="VWA_3"/>
    <property type="match status" value="1"/>
</dbReference>
<evidence type="ECO:0000256" key="8">
    <source>
        <dbReference type="ARBA" id="ARBA00022729"/>
    </source>
</evidence>
<keyword evidence="6" id="KW-0812">Transmembrane</keyword>
<dbReference type="FunFam" id="3.30.450.20:FF:000012">
    <property type="entry name" value="Calcium channel, voltage-dependent, alpha2/delta subunit 3"/>
    <property type="match status" value="1"/>
</dbReference>
<evidence type="ECO:0000256" key="15">
    <source>
        <dbReference type="ARBA" id="ARBA00023180"/>
    </source>
</evidence>
<dbReference type="PANTHER" id="PTHR10166">
    <property type="entry name" value="VOLTAGE-DEPENDENT CALCIUM CHANNEL SUBUNIT ALPHA-2/DELTA-RELATED"/>
    <property type="match status" value="1"/>
</dbReference>
<evidence type="ECO:0000259" key="17">
    <source>
        <dbReference type="PROSITE" id="PS50234"/>
    </source>
</evidence>
<keyword evidence="8" id="KW-0732">Signal</keyword>
<keyword evidence="16" id="KW-0407">Ion channel</keyword>
<dbReference type="EMBL" id="BLKM01002677">
    <property type="protein sequence ID" value="GFG40834.1"/>
    <property type="molecule type" value="Genomic_DNA"/>
</dbReference>
<evidence type="ECO:0000256" key="14">
    <source>
        <dbReference type="ARBA" id="ARBA00023157"/>
    </source>
</evidence>
<evidence type="ECO:0000256" key="4">
    <source>
        <dbReference type="ARBA" id="ARBA00022568"/>
    </source>
</evidence>
<sequence>MRLSYRMAAELRFDGSQVFTPISVPHSLFCFRVEFWAKELGDRLWDLGQICGLSDLDSKYGHSNAYNRPFKTEVKDQKSLVQGIAASIHNMTQLKLSAIRRIAESAETLAHRSYKKGNSAENYTTYKYYGTKAYDPAGEPLDFVQYLNCTQNRHFYNEEVNTTFSSVHVPTNIYHRAHDILKVINWTQDLDPIFRSNYEQDPSLSWQYFGSSSGIMRQYPGVFKNDSQVDMVDMFDCRMRLWYIDASLSPKDIIILVDNSGSMTGTSREIARHVVNSILETLGSNDFVNVLMFNDTVAPVISCLRNDTLIQANLGNVREFKLAMKTLEAERMANFRVALTEAFKSFNKSVGKNYGASCNRAIMVITDSMPDIYKDIFEEYNWRANMHVRMFTYQIGDEEPGAYEMQWIAHNNNGCYVSLRKPAEVREKVLRYMSIMSQPLVLLGERPISWTPLYASLVDPLQTDFLWLQRENKEQAQVSDFCYFPKRFPTHTYNVTGKVFKNCSQDPRITRAQDPIQSTLVYHYVISVSMPVLDVGENKTKTAQIVGVAGTDVPVEDIKKLLFLHKVGVNGYVFMITNNGHVIIHPDLRPEFLGLLKPNYNSVDLTEVEHVDDNSIRVGSADPGVIEMRKAMIDQKYGDKSLLLKYHFDHMKRVSTVRRQYTYIGIKDTPFAIGIVLPCPYGIYIAQPVRNNIQILTTRKPAREYNELIKHIKDFSQGGNWTVHPDWVYCKYYHDTAHEFSTSESELQRFLEQLRVGRGFQCSTLRHLIPPEQISIASYPKLKIDSCYCDMELFNSLIDDAIGTRFWSKRNFTVEQDKIMKFGVSVVFLATRSGLTRWQTFKGDKGTCDFKAGNTKTIDEVWYQRAVDLQEESGTFVYSVPFSDGRGNNNNAVVTASYAVFTENNKSIPLAVVGHQFQHLKLLSEFNSITAQCKDCTSCSSDELACYIIDNNGFIVVSEDVSETGKFFGEVEGNAMNLLIEEQVFRKVHIFDYQAICLREDGSKSDASFVTKPVQHLLQIFEWFIGTIVSLFAVWRESWTNAAKVKPTQLPREDVKINRTHLEPCIKEMDLYQLQNISHLNSKIINSSKCLQHIVVQKLSHTNLILVVVDILCSQNIWQEVRITKVEVSGSDIFCLKARNDELARKKPKTCVGRDKTGMLQEPHNAECGCDSRLHADTFLMLICWCVGILRSTKH</sequence>
<organism evidence="18 19">
    <name type="scientific">Coptotermes formosanus</name>
    <name type="common">Formosan subterranean termite</name>
    <dbReference type="NCBI Taxonomy" id="36987"/>
    <lineage>
        <taxon>Eukaryota</taxon>
        <taxon>Metazoa</taxon>
        <taxon>Ecdysozoa</taxon>
        <taxon>Arthropoda</taxon>
        <taxon>Hexapoda</taxon>
        <taxon>Insecta</taxon>
        <taxon>Pterygota</taxon>
        <taxon>Neoptera</taxon>
        <taxon>Polyneoptera</taxon>
        <taxon>Dictyoptera</taxon>
        <taxon>Blattodea</taxon>
        <taxon>Blattoidea</taxon>
        <taxon>Termitoidae</taxon>
        <taxon>Rhinotermitidae</taxon>
        <taxon>Coptotermes</taxon>
    </lineage>
</organism>
<keyword evidence="15" id="KW-0325">Glycoprotein</keyword>
<evidence type="ECO:0000256" key="1">
    <source>
        <dbReference type="ARBA" id="ARBA00004479"/>
    </source>
</evidence>
<keyword evidence="5" id="KW-0107">Calcium channel</keyword>
<keyword evidence="19" id="KW-1185">Reference proteome</keyword>
<feature type="domain" description="VWFA" evidence="17">
    <location>
        <begin position="252"/>
        <end position="433"/>
    </location>
</feature>
<keyword evidence="13" id="KW-0472">Membrane</keyword>
<dbReference type="InterPro" id="IPR013608">
    <property type="entry name" value="VWA_N"/>
</dbReference>
<dbReference type="PANTHER" id="PTHR10166:SF37">
    <property type="entry name" value="STOLID, ISOFORM H"/>
    <property type="match status" value="1"/>
</dbReference>
<dbReference type="GO" id="GO:0005891">
    <property type="term" value="C:voltage-gated calcium channel complex"/>
    <property type="evidence" value="ECO:0007669"/>
    <property type="project" value="TreeGrafter"/>
</dbReference>
<dbReference type="SUPFAM" id="SSF53300">
    <property type="entry name" value="vWA-like"/>
    <property type="match status" value="1"/>
</dbReference>
<keyword evidence="10" id="KW-0851">Voltage-gated channel</keyword>
<evidence type="ECO:0000256" key="5">
    <source>
        <dbReference type="ARBA" id="ARBA00022673"/>
    </source>
</evidence>
<name>A0A6L2Q8P7_COPFO</name>
<accession>A0A6L2Q8P7</accession>